<dbReference type="GO" id="GO:0006777">
    <property type="term" value="P:Mo-molybdopterin cofactor biosynthetic process"/>
    <property type="evidence" value="ECO:0007669"/>
    <property type="project" value="TreeGrafter"/>
</dbReference>
<dbReference type="PANTHER" id="PTHR10192:SF19">
    <property type="entry name" value="MOLYBDOPTERIN BIOSYNTHESIS PROTEIN MJ0666-RELATED"/>
    <property type="match status" value="1"/>
</dbReference>
<dbReference type="Gene3D" id="2.170.190.11">
    <property type="entry name" value="Molybdopterin biosynthesis moea protein, domain 3"/>
    <property type="match status" value="1"/>
</dbReference>
<feature type="domain" description="MoaB/Mog" evidence="1">
    <location>
        <begin position="186"/>
        <end position="315"/>
    </location>
</feature>
<dbReference type="HOGENOM" id="CLU_010186_7_2_2"/>
<dbReference type="InterPro" id="IPR036135">
    <property type="entry name" value="MoeA_linker/N_sf"/>
</dbReference>
<reference evidence="2 4" key="1">
    <citation type="journal article" date="2010" name="J. Bacteriol.">
        <title>Complete genome sequence of Halalkalicoccus jeotgali B3(T), an extremely halophilic archaeon.</title>
        <authorList>
            <person name="Roh S.W."/>
            <person name="Nam Y.D."/>
            <person name="Nam S.H."/>
            <person name="Choi S.H."/>
            <person name="Park H.S."/>
            <person name="Bae J.W."/>
        </authorList>
    </citation>
    <scope>NUCLEOTIDE SEQUENCE [LARGE SCALE GENOMIC DNA]</scope>
    <source>
        <strain evidence="2">B3</strain>
        <strain evidence="4">DSM 18796 / CECT 7217 / JCM 14584 / KCTC 4019 / B3</strain>
        <plasmid evidence="4">1</plasmid>
    </source>
</reference>
<organism evidence="2 4">
    <name type="scientific">Halalkalicoccus jeotgali (strain DSM 18796 / CECT 7217 / JCM 14584 / KCTC 4019 / B3)</name>
    <dbReference type="NCBI Taxonomy" id="795797"/>
    <lineage>
        <taxon>Archaea</taxon>
        <taxon>Methanobacteriati</taxon>
        <taxon>Methanobacteriota</taxon>
        <taxon>Stenosarchaea group</taxon>
        <taxon>Halobacteria</taxon>
        <taxon>Halobacteriales</taxon>
        <taxon>Halococcaceae</taxon>
        <taxon>Halalkalicoccus</taxon>
    </lineage>
</organism>
<dbReference type="InterPro" id="IPR001453">
    <property type="entry name" value="MoaB/Mog_dom"/>
</dbReference>
<dbReference type="NCBIfam" id="TIGR00177">
    <property type="entry name" value="molyb_syn"/>
    <property type="match status" value="1"/>
</dbReference>
<evidence type="ECO:0000313" key="2">
    <source>
        <dbReference type="EMBL" id="ADJ16558.1"/>
    </source>
</evidence>
<dbReference type="KEGG" id="hje:HacjB3_16001"/>
<dbReference type="eggNOG" id="arCOG00216">
    <property type="taxonomic scope" value="Archaea"/>
</dbReference>
<reference evidence="3 5" key="2">
    <citation type="journal article" date="2014" name="PLoS Genet.">
        <title>Phylogenetically driven sequencing of extremely halophilic archaea reveals strategies for static and dynamic osmo-response.</title>
        <authorList>
            <person name="Becker E.A."/>
            <person name="Seitzer P.M."/>
            <person name="Tritt A."/>
            <person name="Larsen D."/>
            <person name="Krusor M."/>
            <person name="Yao A.I."/>
            <person name="Wu D."/>
            <person name="Madern D."/>
            <person name="Eisen J.A."/>
            <person name="Darling A.E."/>
            <person name="Facciotti M.T."/>
        </authorList>
    </citation>
    <scope>NUCLEOTIDE SEQUENCE [LARGE SCALE GENOMIC DNA]</scope>
    <source>
        <strain evidence="3">B3</strain>
        <strain evidence="5">DSM 18796 / CECT 7217 / JCM 14584 / KCTC 4019 / B3</strain>
    </source>
</reference>
<dbReference type="GeneID" id="9421003"/>
<dbReference type="PATRIC" id="fig|795797.18.peg.3167"/>
<geneLocation type="plasmid" evidence="2 4">
    <name>1</name>
</geneLocation>
<dbReference type="GO" id="GO:0005737">
    <property type="term" value="C:cytoplasm"/>
    <property type="evidence" value="ECO:0007669"/>
    <property type="project" value="TreeGrafter"/>
</dbReference>
<dbReference type="Proteomes" id="UP000000390">
    <property type="component" value="Plasmid 1"/>
</dbReference>
<evidence type="ECO:0000313" key="3">
    <source>
        <dbReference type="EMBL" id="ELY41346.1"/>
    </source>
</evidence>
<dbReference type="PANTHER" id="PTHR10192">
    <property type="entry name" value="MOLYBDOPTERIN BIOSYNTHESIS PROTEIN"/>
    <property type="match status" value="1"/>
</dbReference>
<gene>
    <name evidence="2" type="ordered locus">HacjB3_16001</name>
    <name evidence="3" type="ORF">C497_01250</name>
</gene>
<accession>D8JBA5</accession>
<sequence>MSVGNTANGMDTRGSIPRSVALDRLRERRPFEADGPTVRMELAEVAGRTTAEPVTAPIDVPQHDRATMDGFAFAASDEYPLRVTDAVFPEDEPPTIDRGDAVAVATGAALPARADVVLMREEATVEDGSLSGPPQTPGTNVYPAGATATAGERLFTADHRLAPRHAALLRDVGIDSVLVYRPLTVGILPTGTEIHHGRQPDRDSEMLCNLVRRWGHRPGIEDAVPDAIDRVRTAIETAAAEYDVVLTTGGTSVGGADHVITVLEEHDVLFRGVDVRPGRPVTVGTVAETPVCALPGKPVAAHTAATLLVRPFLTGCDRLPTVTADCRVRVTVPDADVEFAIPVVLEGRGAMPLGHASSELELYDERFAPGRVASSTRVLCADGIVLTREAIEAGDPVTVVPYEVLE</sequence>
<dbReference type="Pfam" id="PF00994">
    <property type="entry name" value="MoCF_biosynth"/>
    <property type="match status" value="1"/>
</dbReference>
<dbReference type="CDD" id="cd00887">
    <property type="entry name" value="MoeA"/>
    <property type="match status" value="1"/>
</dbReference>
<keyword evidence="5" id="KW-1185">Reference proteome</keyword>
<keyword evidence="2" id="KW-0614">Plasmid</keyword>
<evidence type="ECO:0000259" key="1">
    <source>
        <dbReference type="SMART" id="SM00852"/>
    </source>
</evidence>
<dbReference type="RefSeq" id="WP_008413896.1">
    <property type="nucleotide sequence ID" value="NC_014298.1"/>
</dbReference>
<dbReference type="GO" id="GO:0061599">
    <property type="term" value="F:molybdopterin molybdotransferase activity"/>
    <property type="evidence" value="ECO:0007669"/>
    <property type="project" value="TreeGrafter"/>
</dbReference>
<dbReference type="Gene3D" id="3.40.980.10">
    <property type="entry name" value="MoaB/Mog-like domain"/>
    <property type="match status" value="1"/>
</dbReference>
<dbReference type="SUPFAM" id="SSF63882">
    <property type="entry name" value="MoeA N-terminal region -like"/>
    <property type="match status" value="1"/>
</dbReference>
<evidence type="ECO:0000313" key="5">
    <source>
        <dbReference type="Proteomes" id="UP000011645"/>
    </source>
</evidence>
<dbReference type="AlphaFoldDB" id="D8JBA5"/>
<dbReference type="SMART" id="SM00852">
    <property type="entry name" value="MoCF_biosynth"/>
    <property type="match status" value="1"/>
</dbReference>
<dbReference type="EMBL" id="CP002063">
    <property type="protein sequence ID" value="ADJ16558.1"/>
    <property type="molecule type" value="Genomic_DNA"/>
</dbReference>
<dbReference type="Proteomes" id="UP000011645">
    <property type="component" value="Unassembled WGS sequence"/>
</dbReference>
<dbReference type="EMBL" id="AOHV01000005">
    <property type="protein sequence ID" value="ELY41346.1"/>
    <property type="molecule type" value="Genomic_DNA"/>
</dbReference>
<dbReference type="OrthoDB" id="31371at2157"/>
<proteinExistence type="predicted"/>
<dbReference type="InterPro" id="IPR005110">
    <property type="entry name" value="MoeA_linker/N"/>
</dbReference>
<protein>
    <submittedName>
        <fullName evidence="2">Molybdenum cofactor synthesis domain protein</fullName>
    </submittedName>
    <submittedName>
        <fullName evidence="3">Molybdenum cofactor synthesis domain-containing protein</fullName>
    </submittedName>
</protein>
<name>D8JBA5_HALJB</name>
<dbReference type="InterPro" id="IPR036425">
    <property type="entry name" value="MoaB/Mog-like_dom_sf"/>
</dbReference>
<dbReference type="Gene3D" id="3.90.105.10">
    <property type="entry name" value="Molybdopterin biosynthesis moea protein, domain 2"/>
    <property type="match status" value="1"/>
</dbReference>
<evidence type="ECO:0000313" key="4">
    <source>
        <dbReference type="Proteomes" id="UP000000390"/>
    </source>
</evidence>
<dbReference type="Pfam" id="PF03453">
    <property type="entry name" value="MoeA_N"/>
    <property type="match status" value="1"/>
</dbReference>
<dbReference type="SUPFAM" id="SSF53218">
    <property type="entry name" value="Molybdenum cofactor biosynthesis proteins"/>
    <property type="match status" value="1"/>
</dbReference>
<dbReference type="InterPro" id="IPR038987">
    <property type="entry name" value="MoeA-like"/>
</dbReference>